<dbReference type="InterPro" id="IPR028082">
    <property type="entry name" value="Peripla_BP_I"/>
</dbReference>
<organism evidence="5 6">
    <name type="scientific">Pontiella agarivorans</name>
    <dbReference type="NCBI Taxonomy" id="3038953"/>
    <lineage>
        <taxon>Bacteria</taxon>
        <taxon>Pseudomonadati</taxon>
        <taxon>Kiritimatiellota</taxon>
        <taxon>Kiritimatiellia</taxon>
        <taxon>Kiritimatiellales</taxon>
        <taxon>Pontiellaceae</taxon>
        <taxon>Pontiella</taxon>
    </lineage>
</organism>
<proteinExistence type="predicted"/>
<evidence type="ECO:0000313" key="5">
    <source>
        <dbReference type="EMBL" id="MDZ8119293.1"/>
    </source>
</evidence>
<dbReference type="EMBL" id="JARVCO010000010">
    <property type="protein sequence ID" value="MDZ8119293.1"/>
    <property type="molecule type" value="Genomic_DNA"/>
</dbReference>
<dbReference type="Gene3D" id="1.10.10.60">
    <property type="entry name" value="Homeodomain-like"/>
    <property type="match status" value="1"/>
</dbReference>
<dbReference type="SUPFAM" id="SSF46689">
    <property type="entry name" value="Homeodomain-like"/>
    <property type="match status" value="2"/>
</dbReference>
<reference evidence="5 6" key="1">
    <citation type="journal article" date="2024" name="Appl. Environ. Microbiol.">
        <title>Pontiella agarivorans sp. nov., a novel marine anaerobic bacterium capable of degrading macroalgal polysaccharides and fixing nitrogen.</title>
        <authorList>
            <person name="Liu N."/>
            <person name="Kivenson V."/>
            <person name="Peng X."/>
            <person name="Cui Z."/>
            <person name="Lankiewicz T.S."/>
            <person name="Gosselin K.M."/>
            <person name="English C.J."/>
            <person name="Blair E.M."/>
            <person name="O'Malley M.A."/>
            <person name="Valentine D.L."/>
        </authorList>
    </citation>
    <scope>NUCLEOTIDE SEQUENCE [LARGE SCALE GENOMIC DNA]</scope>
    <source>
        <strain evidence="5 6">NLcol2</strain>
    </source>
</reference>
<evidence type="ECO:0000256" key="3">
    <source>
        <dbReference type="ARBA" id="ARBA00023163"/>
    </source>
</evidence>
<dbReference type="RefSeq" id="WP_322609077.1">
    <property type="nucleotide sequence ID" value="NZ_JARVCO010000010.1"/>
</dbReference>
<dbReference type="Gene3D" id="3.40.50.2300">
    <property type="match status" value="2"/>
</dbReference>
<evidence type="ECO:0000259" key="4">
    <source>
        <dbReference type="PROSITE" id="PS01124"/>
    </source>
</evidence>
<keyword evidence="2 5" id="KW-0238">DNA-binding</keyword>
<dbReference type="Pfam" id="PF12833">
    <property type="entry name" value="HTH_18"/>
    <property type="match status" value="1"/>
</dbReference>
<dbReference type="GO" id="GO:0003677">
    <property type="term" value="F:DNA binding"/>
    <property type="evidence" value="ECO:0007669"/>
    <property type="project" value="UniProtKB-KW"/>
</dbReference>
<feature type="domain" description="HTH araC/xylS-type" evidence="4">
    <location>
        <begin position="279"/>
        <end position="377"/>
    </location>
</feature>
<accession>A0ABU5MYM9</accession>
<evidence type="ECO:0000256" key="2">
    <source>
        <dbReference type="ARBA" id="ARBA00023125"/>
    </source>
</evidence>
<dbReference type="InterPro" id="IPR018060">
    <property type="entry name" value="HTH_AraC"/>
</dbReference>
<dbReference type="InterPro" id="IPR018062">
    <property type="entry name" value="HTH_AraC-typ_CS"/>
</dbReference>
<dbReference type="SUPFAM" id="SSF53822">
    <property type="entry name" value="Periplasmic binding protein-like I"/>
    <property type="match status" value="1"/>
</dbReference>
<dbReference type="Pfam" id="PF13377">
    <property type="entry name" value="Peripla_BP_3"/>
    <property type="match status" value="1"/>
</dbReference>
<dbReference type="PANTHER" id="PTHR43280">
    <property type="entry name" value="ARAC-FAMILY TRANSCRIPTIONAL REGULATOR"/>
    <property type="match status" value="1"/>
</dbReference>
<evidence type="ECO:0000313" key="6">
    <source>
        <dbReference type="Proteomes" id="UP001290861"/>
    </source>
</evidence>
<sequence length="381" mass="42587">MSKKIWQVGLLIIANSAWGRDTIEGVMSYEREVGPWQLRMKPGLPLNIDAVNEGVACDGYIAQVCTQELAEQLVATGKPVINIADSKVEGFSAPNLRTDDRIGVQLAVDHYIQRGFRNMAFVGPTIYANAIEYADHFENVLKERGLTACPKFEYDGTDRELFIPLTKWLHALPKPIGIVSWGHGYARSIVDACMLADIPVPHDVAILAANNDDFLCNACYPSLSGVLSPMKQVGYHAAKLLDRMMNGETVPNDILFFPPVGVKERLSTDTLAVEDDRLRKVIGFMKEHAYESITINDVLKAVPMARSSLEHQFKKTFGRTPAEEIRRLRINRARKLLAETDLSMQEIAEACGLSSYNYLSFAFRKATGMSPRDYRKNHGKH</sequence>
<protein>
    <submittedName>
        <fullName evidence="5">DNA-binding transcriptional regulator</fullName>
    </submittedName>
</protein>
<dbReference type="InterPro" id="IPR009057">
    <property type="entry name" value="Homeodomain-like_sf"/>
</dbReference>
<keyword evidence="1" id="KW-0805">Transcription regulation</keyword>
<dbReference type="CDD" id="cd01543">
    <property type="entry name" value="PBP1_XylR"/>
    <property type="match status" value="1"/>
</dbReference>
<dbReference type="SMART" id="SM00342">
    <property type="entry name" value="HTH_ARAC"/>
    <property type="match status" value="1"/>
</dbReference>
<keyword evidence="3" id="KW-0804">Transcription</keyword>
<dbReference type="PANTHER" id="PTHR43280:SF28">
    <property type="entry name" value="HTH-TYPE TRANSCRIPTIONAL ACTIVATOR RHAS"/>
    <property type="match status" value="1"/>
</dbReference>
<dbReference type="PROSITE" id="PS01124">
    <property type="entry name" value="HTH_ARAC_FAMILY_2"/>
    <property type="match status" value="1"/>
</dbReference>
<evidence type="ECO:0000256" key="1">
    <source>
        <dbReference type="ARBA" id="ARBA00023015"/>
    </source>
</evidence>
<dbReference type="PROSITE" id="PS00041">
    <property type="entry name" value="HTH_ARAC_FAMILY_1"/>
    <property type="match status" value="1"/>
</dbReference>
<dbReference type="InterPro" id="IPR046335">
    <property type="entry name" value="LacI/GalR-like_sensor"/>
</dbReference>
<gene>
    <name evidence="5" type="ORF">P9H32_11730</name>
</gene>
<dbReference type="Proteomes" id="UP001290861">
    <property type="component" value="Unassembled WGS sequence"/>
</dbReference>
<keyword evidence="6" id="KW-1185">Reference proteome</keyword>
<comment type="caution">
    <text evidence="5">The sequence shown here is derived from an EMBL/GenBank/DDBJ whole genome shotgun (WGS) entry which is preliminary data.</text>
</comment>
<name>A0ABU5MYM9_9BACT</name>